<proteinExistence type="predicted"/>
<dbReference type="AlphaFoldDB" id="A0A2K1KVX3"/>
<evidence type="ECO:0000313" key="3">
    <source>
        <dbReference type="EMBL" id="PNR57934.1"/>
    </source>
</evidence>
<accession>A0A2K1KVX3</accession>
<feature type="compositionally biased region" description="Basic and acidic residues" evidence="1">
    <location>
        <begin position="193"/>
        <end position="206"/>
    </location>
</feature>
<gene>
    <name evidence="3" type="ORF">PHYPA_004928</name>
</gene>
<feature type="compositionally biased region" description="Polar residues" evidence="1">
    <location>
        <begin position="101"/>
        <end position="116"/>
    </location>
</feature>
<dbReference type="Proteomes" id="UP000006727">
    <property type="component" value="Chromosome 3"/>
</dbReference>
<feature type="region of interest" description="Disordered" evidence="1">
    <location>
        <begin position="80"/>
        <end position="245"/>
    </location>
</feature>
<sequence length="317" mass="34901">MNGTRLLLLLLLPMASAALNMGRHPSLWTSPIVSLSIDKRRLRLASVRAFRRSQQSPFVLSKSVSRASSNNNLSTVRHLRFRASSGENQAVEGEEEKKEPANTTEKLTSSGTSNPSPFAARRISSKIASQKSQPTENGKSSVPPATTEAVAAPTTTATDSPRSAPKLVSTATPSPPNAALQPELKFSALQHGSAKEAHHNGRTPEHSHKKIRNKTREIQKAAPQHSYDAKKTQKKKKKKKKHKKRGIWGGWTPVEIRGQPLAPHSIFSLSFSFRFLLLFLVDVLNLGLHLPSKSNYHILKTIKTTTIASRFILAKIR</sequence>
<feature type="signal peptide" evidence="2">
    <location>
        <begin position="1"/>
        <end position="18"/>
    </location>
</feature>
<keyword evidence="5" id="KW-1185">Reference proteome</keyword>
<evidence type="ECO:0000256" key="2">
    <source>
        <dbReference type="SAM" id="SignalP"/>
    </source>
</evidence>
<keyword evidence="2" id="KW-0732">Signal</keyword>
<dbReference type="EMBL" id="ABEU02000003">
    <property type="protein sequence ID" value="PNR57934.1"/>
    <property type="molecule type" value="Genomic_DNA"/>
</dbReference>
<reference evidence="3 5" key="1">
    <citation type="journal article" date="2008" name="Science">
        <title>The Physcomitrella genome reveals evolutionary insights into the conquest of land by plants.</title>
        <authorList>
            <person name="Rensing S."/>
            <person name="Lang D."/>
            <person name="Zimmer A."/>
            <person name="Terry A."/>
            <person name="Salamov A."/>
            <person name="Shapiro H."/>
            <person name="Nishiyama T."/>
            <person name="Perroud P.-F."/>
            <person name="Lindquist E."/>
            <person name="Kamisugi Y."/>
            <person name="Tanahashi T."/>
            <person name="Sakakibara K."/>
            <person name="Fujita T."/>
            <person name="Oishi K."/>
            <person name="Shin-I T."/>
            <person name="Kuroki Y."/>
            <person name="Toyoda A."/>
            <person name="Suzuki Y."/>
            <person name="Hashimoto A."/>
            <person name="Yamaguchi K."/>
            <person name="Sugano A."/>
            <person name="Kohara Y."/>
            <person name="Fujiyama A."/>
            <person name="Anterola A."/>
            <person name="Aoki S."/>
            <person name="Ashton N."/>
            <person name="Barbazuk W.B."/>
            <person name="Barker E."/>
            <person name="Bennetzen J."/>
            <person name="Bezanilla M."/>
            <person name="Blankenship R."/>
            <person name="Cho S.H."/>
            <person name="Dutcher S."/>
            <person name="Estelle M."/>
            <person name="Fawcett J.A."/>
            <person name="Gundlach H."/>
            <person name="Hanada K."/>
            <person name="Heyl A."/>
            <person name="Hicks K.A."/>
            <person name="Hugh J."/>
            <person name="Lohr M."/>
            <person name="Mayer K."/>
            <person name="Melkozernov A."/>
            <person name="Murata T."/>
            <person name="Nelson D."/>
            <person name="Pils B."/>
            <person name="Prigge M."/>
            <person name="Reiss B."/>
            <person name="Renner T."/>
            <person name="Rombauts S."/>
            <person name="Rushton P."/>
            <person name="Sanderfoot A."/>
            <person name="Schween G."/>
            <person name="Shiu S.-H."/>
            <person name="Stueber K."/>
            <person name="Theodoulou F.L."/>
            <person name="Tu H."/>
            <person name="Van de Peer Y."/>
            <person name="Verrier P.J."/>
            <person name="Waters E."/>
            <person name="Wood A."/>
            <person name="Yang L."/>
            <person name="Cove D."/>
            <person name="Cuming A."/>
            <person name="Hasebe M."/>
            <person name="Lucas S."/>
            <person name="Mishler D.B."/>
            <person name="Reski R."/>
            <person name="Grigoriev I."/>
            <person name="Quatrano R.S."/>
            <person name="Boore J.L."/>
        </authorList>
    </citation>
    <scope>NUCLEOTIDE SEQUENCE [LARGE SCALE GENOMIC DNA]</scope>
    <source>
        <strain evidence="4 5">cv. Gransden 2004</strain>
    </source>
</reference>
<protein>
    <submittedName>
        <fullName evidence="3 4">Uncharacterized protein</fullName>
    </submittedName>
</protein>
<dbReference type="EnsemblPlants" id="Pp3c3_25010V3.1">
    <property type="protein sequence ID" value="Pp3c3_25010V3.1"/>
    <property type="gene ID" value="Pp3c3_25010"/>
</dbReference>
<dbReference type="InParanoid" id="A0A2K1KVX3"/>
<evidence type="ECO:0000256" key="1">
    <source>
        <dbReference type="SAM" id="MobiDB-lite"/>
    </source>
</evidence>
<feature type="compositionally biased region" description="Polar residues" evidence="1">
    <location>
        <begin position="126"/>
        <end position="140"/>
    </location>
</feature>
<feature type="compositionally biased region" description="Low complexity" evidence="1">
    <location>
        <begin position="143"/>
        <end position="165"/>
    </location>
</feature>
<name>A0A2K1KVX3_PHYPA</name>
<evidence type="ECO:0000313" key="5">
    <source>
        <dbReference type="Proteomes" id="UP000006727"/>
    </source>
</evidence>
<reference evidence="4" key="3">
    <citation type="submission" date="2020-12" db="UniProtKB">
        <authorList>
            <consortium name="EnsemblPlants"/>
        </authorList>
    </citation>
    <scope>IDENTIFICATION</scope>
</reference>
<evidence type="ECO:0000313" key="4">
    <source>
        <dbReference type="EnsemblPlants" id="Pp3c3_25010V3.1"/>
    </source>
</evidence>
<reference evidence="3 5" key="2">
    <citation type="journal article" date="2018" name="Plant J.">
        <title>The Physcomitrella patens chromosome-scale assembly reveals moss genome structure and evolution.</title>
        <authorList>
            <person name="Lang D."/>
            <person name="Ullrich K.K."/>
            <person name="Murat F."/>
            <person name="Fuchs J."/>
            <person name="Jenkins J."/>
            <person name="Haas F.B."/>
            <person name="Piednoel M."/>
            <person name="Gundlach H."/>
            <person name="Van Bel M."/>
            <person name="Meyberg R."/>
            <person name="Vives C."/>
            <person name="Morata J."/>
            <person name="Symeonidi A."/>
            <person name="Hiss M."/>
            <person name="Muchero W."/>
            <person name="Kamisugi Y."/>
            <person name="Saleh O."/>
            <person name="Blanc G."/>
            <person name="Decker E.L."/>
            <person name="van Gessel N."/>
            <person name="Grimwood J."/>
            <person name="Hayes R.D."/>
            <person name="Graham S.W."/>
            <person name="Gunter L.E."/>
            <person name="McDaniel S.F."/>
            <person name="Hoernstein S.N.W."/>
            <person name="Larsson A."/>
            <person name="Li F.W."/>
            <person name="Perroud P.F."/>
            <person name="Phillips J."/>
            <person name="Ranjan P."/>
            <person name="Rokshar D.S."/>
            <person name="Rothfels C.J."/>
            <person name="Schneider L."/>
            <person name="Shu S."/>
            <person name="Stevenson D.W."/>
            <person name="Thummler F."/>
            <person name="Tillich M."/>
            <person name="Villarreal Aguilar J.C."/>
            <person name="Widiez T."/>
            <person name="Wong G.K."/>
            <person name="Wymore A."/>
            <person name="Zhang Y."/>
            <person name="Zimmer A.D."/>
            <person name="Quatrano R.S."/>
            <person name="Mayer K.F.X."/>
            <person name="Goodstein D."/>
            <person name="Casacuberta J.M."/>
            <person name="Vandepoele K."/>
            <person name="Reski R."/>
            <person name="Cuming A.C."/>
            <person name="Tuskan G.A."/>
            <person name="Maumus F."/>
            <person name="Salse J."/>
            <person name="Schmutz J."/>
            <person name="Rensing S.A."/>
        </authorList>
    </citation>
    <scope>NUCLEOTIDE SEQUENCE [LARGE SCALE GENOMIC DNA]</scope>
    <source>
        <strain evidence="4 5">cv. Gransden 2004</strain>
    </source>
</reference>
<organism evidence="3">
    <name type="scientific">Physcomitrium patens</name>
    <name type="common">Spreading-leaved earth moss</name>
    <name type="synonym">Physcomitrella patens</name>
    <dbReference type="NCBI Taxonomy" id="3218"/>
    <lineage>
        <taxon>Eukaryota</taxon>
        <taxon>Viridiplantae</taxon>
        <taxon>Streptophyta</taxon>
        <taxon>Embryophyta</taxon>
        <taxon>Bryophyta</taxon>
        <taxon>Bryophytina</taxon>
        <taxon>Bryopsida</taxon>
        <taxon>Funariidae</taxon>
        <taxon>Funariales</taxon>
        <taxon>Funariaceae</taxon>
        <taxon>Physcomitrium</taxon>
    </lineage>
</organism>
<feature type="chain" id="PRO_5036043112" evidence="2">
    <location>
        <begin position="19"/>
        <end position="317"/>
    </location>
</feature>
<feature type="compositionally biased region" description="Basic residues" evidence="1">
    <location>
        <begin position="232"/>
        <end position="245"/>
    </location>
</feature>
<dbReference type="Gramene" id="Pp3c3_25010V3.1">
    <property type="protein sequence ID" value="Pp3c3_25010V3.1"/>
    <property type="gene ID" value="Pp3c3_25010"/>
</dbReference>